<evidence type="ECO:0000313" key="1">
    <source>
        <dbReference type="EMBL" id="VCX05323.1"/>
    </source>
</evidence>
<gene>
    <name evidence="1" type="ORF">BN2614_LOCUS1</name>
</gene>
<name>A0A9X9LZ12_GULGU</name>
<evidence type="ECO:0000313" key="2">
    <source>
        <dbReference type="Proteomes" id="UP000269945"/>
    </source>
</evidence>
<comment type="caution">
    <text evidence="1">The sequence shown here is derived from an EMBL/GenBank/DDBJ whole genome shotgun (WGS) entry which is preliminary data.</text>
</comment>
<protein>
    <submittedName>
        <fullName evidence="1">Uncharacterized protein</fullName>
    </submittedName>
</protein>
<feature type="non-terminal residue" evidence="1">
    <location>
        <position position="85"/>
    </location>
</feature>
<reference evidence="1 2" key="1">
    <citation type="submission" date="2018-10" db="EMBL/GenBank/DDBJ databases">
        <authorList>
            <person name="Ekblom R."/>
            <person name="Jareborg N."/>
        </authorList>
    </citation>
    <scope>NUCLEOTIDE SEQUENCE [LARGE SCALE GENOMIC DNA]</scope>
    <source>
        <tissue evidence="1">Muscle</tissue>
    </source>
</reference>
<keyword evidence="2" id="KW-1185">Reference proteome</keyword>
<accession>A0A9X9LZ12</accession>
<sequence>IPRAAWYLCPPLPTPCASTVIEFPSSQGKQAWQWTSPADFPEEVSPKEALVVNMSWEKGEGTDLDTPVHLKEKTQLLRDTPELTL</sequence>
<dbReference type="Proteomes" id="UP000269945">
    <property type="component" value="Unassembled WGS sequence"/>
</dbReference>
<feature type="non-terminal residue" evidence="1">
    <location>
        <position position="1"/>
    </location>
</feature>
<proteinExistence type="predicted"/>
<dbReference type="EMBL" id="CYRY02031024">
    <property type="protein sequence ID" value="VCX05323.1"/>
    <property type="molecule type" value="Genomic_DNA"/>
</dbReference>
<dbReference type="AlphaFoldDB" id="A0A9X9LZ12"/>
<organism evidence="1 2">
    <name type="scientific">Gulo gulo</name>
    <name type="common">Wolverine</name>
    <name type="synonym">Gluton</name>
    <dbReference type="NCBI Taxonomy" id="48420"/>
    <lineage>
        <taxon>Eukaryota</taxon>
        <taxon>Metazoa</taxon>
        <taxon>Chordata</taxon>
        <taxon>Craniata</taxon>
        <taxon>Vertebrata</taxon>
        <taxon>Euteleostomi</taxon>
        <taxon>Mammalia</taxon>
        <taxon>Eutheria</taxon>
        <taxon>Laurasiatheria</taxon>
        <taxon>Carnivora</taxon>
        <taxon>Caniformia</taxon>
        <taxon>Musteloidea</taxon>
        <taxon>Mustelidae</taxon>
        <taxon>Guloninae</taxon>
        <taxon>Gulo</taxon>
    </lineage>
</organism>